<sequence length="316" mass="36337">MGMDRKTYIGGADVASVLGVSPWKSAFQLYQEKIGELREVVTPDKEKLYKRGKRLEPVVIEMLIDELTYRGHKVEIINRNERYKDPDLEFIAAEIDLELLVDGKEINGEMKTVSPFAANDWGEEDTDEIPIYYTAQCLHGQMVNGRDETVVAALIGADDLRVHWVRRDEEMIQIIRQKEIEFWNMVQNRIAPEPVTMSDINWLYRTDSGSAVDADENIHSLYLELLQEKEDRKNNDAKIELLTAKIKKYMGECAALTLGRNKLASWKNNKDSKKTDWERAFRSLVKDAGISAEQIKEYVKNSTTTISGERVFRLSK</sequence>
<accession>A0A1I4B6U8</accession>
<name>A0A1I4B6U8_9PROT</name>
<keyword evidence="2" id="KW-0255">Endonuclease</keyword>
<protein>
    <submittedName>
        <fullName evidence="2">Putative phage-type endonuclease</fullName>
    </submittedName>
</protein>
<dbReference type="InterPro" id="IPR011335">
    <property type="entry name" value="Restrct_endonuc-II-like"/>
</dbReference>
<dbReference type="Proteomes" id="UP000199533">
    <property type="component" value="Unassembled WGS sequence"/>
</dbReference>
<reference evidence="3" key="1">
    <citation type="submission" date="2016-10" db="EMBL/GenBank/DDBJ databases">
        <authorList>
            <person name="Varghese N."/>
            <person name="Submissions S."/>
        </authorList>
    </citation>
    <scope>NUCLEOTIDE SEQUENCE [LARGE SCALE GENOMIC DNA]</scope>
    <source>
        <strain evidence="3">Nm69</strain>
    </source>
</reference>
<keyword evidence="2" id="KW-0378">Hydrolase</keyword>
<keyword evidence="2" id="KW-0540">Nuclease</keyword>
<evidence type="ECO:0000259" key="1">
    <source>
        <dbReference type="Pfam" id="PF09588"/>
    </source>
</evidence>
<proteinExistence type="predicted"/>
<dbReference type="InterPro" id="IPR019080">
    <property type="entry name" value="YqaJ_viral_recombinase"/>
</dbReference>
<dbReference type="EMBL" id="FOSP01000011">
    <property type="protein sequence ID" value="SFK64484.1"/>
    <property type="molecule type" value="Genomic_DNA"/>
</dbReference>
<dbReference type="GO" id="GO:0004519">
    <property type="term" value="F:endonuclease activity"/>
    <property type="evidence" value="ECO:0007669"/>
    <property type="project" value="UniProtKB-KW"/>
</dbReference>
<keyword evidence="3" id="KW-1185">Reference proteome</keyword>
<dbReference type="Gene3D" id="3.90.320.10">
    <property type="match status" value="1"/>
</dbReference>
<evidence type="ECO:0000313" key="2">
    <source>
        <dbReference type="EMBL" id="SFK64484.1"/>
    </source>
</evidence>
<dbReference type="STRING" id="52441.SAMN05216302_101164"/>
<evidence type="ECO:0000313" key="3">
    <source>
        <dbReference type="Proteomes" id="UP000199533"/>
    </source>
</evidence>
<dbReference type="SUPFAM" id="SSF52980">
    <property type="entry name" value="Restriction endonuclease-like"/>
    <property type="match status" value="1"/>
</dbReference>
<gene>
    <name evidence="2" type="ORF">SAMN05216302_101164</name>
</gene>
<dbReference type="AlphaFoldDB" id="A0A1I4B6U8"/>
<dbReference type="Pfam" id="PF09588">
    <property type="entry name" value="YqaJ"/>
    <property type="match status" value="1"/>
</dbReference>
<organism evidence="2 3">
    <name type="scientific">Nitrosomonas aestuarii</name>
    <dbReference type="NCBI Taxonomy" id="52441"/>
    <lineage>
        <taxon>Bacteria</taxon>
        <taxon>Pseudomonadati</taxon>
        <taxon>Pseudomonadota</taxon>
        <taxon>Betaproteobacteria</taxon>
        <taxon>Nitrosomonadales</taxon>
        <taxon>Nitrosomonadaceae</taxon>
        <taxon>Nitrosomonas</taxon>
    </lineage>
</organism>
<dbReference type="OrthoDB" id="46225at2"/>
<dbReference type="InterPro" id="IPR011604">
    <property type="entry name" value="PDDEXK-like_dom_sf"/>
</dbReference>
<feature type="domain" description="YqaJ viral recombinase" evidence="1">
    <location>
        <begin position="5"/>
        <end position="145"/>
    </location>
</feature>